<name>A0A6A5SG12_9PLEO</name>
<organism evidence="1 2">
    <name type="scientific">Clathrospora elynae</name>
    <dbReference type="NCBI Taxonomy" id="706981"/>
    <lineage>
        <taxon>Eukaryota</taxon>
        <taxon>Fungi</taxon>
        <taxon>Dikarya</taxon>
        <taxon>Ascomycota</taxon>
        <taxon>Pezizomycotina</taxon>
        <taxon>Dothideomycetes</taxon>
        <taxon>Pleosporomycetidae</taxon>
        <taxon>Pleosporales</taxon>
        <taxon>Diademaceae</taxon>
        <taxon>Clathrospora</taxon>
    </lineage>
</organism>
<evidence type="ECO:0000313" key="2">
    <source>
        <dbReference type="Proteomes" id="UP000800038"/>
    </source>
</evidence>
<dbReference type="Proteomes" id="UP000800038">
    <property type="component" value="Unassembled WGS sequence"/>
</dbReference>
<keyword evidence="2" id="KW-1185">Reference proteome</keyword>
<gene>
    <name evidence="1" type="ORF">EJ02DRAFT_27262</name>
</gene>
<protein>
    <submittedName>
        <fullName evidence="1">Uncharacterized protein</fullName>
    </submittedName>
</protein>
<accession>A0A6A5SG12</accession>
<reference evidence="1" key="1">
    <citation type="journal article" date="2020" name="Stud. Mycol.">
        <title>101 Dothideomycetes genomes: a test case for predicting lifestyles and emergence of pathogens.</title>
        <authorList>
            <person name="Haridas S."/>
            <person name="Albert R."/>
            <person name="Binder M."/>
            <person name="Bloem J."/>
            <person name="Labutti K."/>
            <person name="Salamov A."/>
            <person name="Andreopoulos B."/>
            <person name="Baker S."/>
            <person name="Barry K."/>
            <person name="Bills G."/>
            <person name="Bluhm B."/>
            <person name="Cannon C."/>
            <person name="Castanera R."/>
            <person name="Culley D."/>
            <person name="Daum C."/>
            <person name="Ezra D."/>
            <person name="Gonzalez J."/>
            <person name="Henrissat B."/>
            <person name="Kuo A."/>
            <person name="Liang C."/>
            <person name="Lipzen A."/>
            <person name="Lutzoni F."/>
            <person name="Magnuson J."/>
            <person name="Mondo S."/>
            <person name="Nolan M."/>
            <person name="Ohm R."/>
            <person name="Pangilinan J."/>
            <person name="Park H.-J."/>
            <person name="Ramirez L."/>
            <person name="Alfaro M."/>
            <person name="Sun H."/>
            <person name="Tritt A."/>
            <person name="Yoshinaga Y."/>
            <person name="Zwiers L.-H."/>
            <person name="Turgeon B."/>
            <person name="Goodwin S."/>
            <person name="Spatafora J."/>
            <person name="Crous P."/>
            <person name="Grigoriev I."/>
        </authorList>
    </citation>
    <scope>NUCLEOTIDE SEQUENCE</scope>
    <source>
        <strain evidence="1">CBS 161.51</strain>
    </source>
</reference>
<proteinExistence type="predicted"/>
<sequence>MQHVCLQYVCYMRHVRLQYVCYMRHVCCLVCIARVPSIYRALVHIVNRDMHFSMFHSWSY</sequence>
<evidence type="ECO:0000313" key="1">
    <source>
        <dbReference type="EMBL" id="KAF1938349.1"/>
    </source>
</evidence>
<dbReference type="AlphaFoldDB" id="A0A6A5SG12"/>
<dbReference type="EMBL" id="ML976107">
    <property type="protein sequence ID" value="KAF1938349.1"/>
    <property type="molecule type" value="Genomic_DNA"/>
</dbReference>